<comment type="similarity">
    <text evidence="1 5">Belongs to the FliD family.</text>
</comment>
<sequence>MGRIQSSIGLITGTDIVGTVDQLMAISAQPRDRLLSKASELEGQQQQVSSLTATVIGVQIAGDALGSSSLFRSKKATSSNTEALSVTTNDNATAGDYTVRTLQTAATHNIQSAQRYDAQDEALGLTGSLTIQPSGFVDDKVLLSTLNDGLGVQAGKIRLTDRSGASAEVDLTNARTIDDVLEAINDSGVDIQATTSDGKIRLIDKTGKTDSNLRVEQLGSAETAADLGLWGIDEASSTVDGKTIDLPEGTTSLQGASLSQLGGGSGLGTLTDFDIELADGSTANIDVSSANSLGEVIDAINGSGLELIARINDAGNGIRLRDVSGGGGSFTVSSSDDTAANLGIDGANDDSIINGSDLNLQSVTLETELADLNQGRGVGTGSFTITDSNGDTSAINIEVDEIETVGDLIDKINELNIDVTASLNEAGDGIQIVDNAGGTGSLSVSDTGSSEVAANLGIAGTTESSSLVGSEATTIEITADDTLDSIVEKINESGRYADASVIANDDGTYSLQIRANKGGEAGRIGINTTDLDLNLRTASQGQDAVISIASDGGTTRFLNSSDGVFEDSISGLDLTVKEVSSTPIQVSVDDDPSTAVTAINRFVEQYNKLVDQIEEFTFYNPDSQEVGLLFGSTETLRIQNGYGRLLTSSLSGAGEIKSLAQIGVRLDDTGKLTVDESKLTDALNTNADAVDEFFNRTNDEDENVGMVGQLSDLADRYAGTESGMLINKSQTLSTQLERNAASVESMNARLESQREQLLNQYYAMEEAIAKIQSNASYASDITYLGL</sequence>
<dbReference type="AlphaFoldDB" id="M5UN82"/>
<evidence type="ECO:0000256" key="1">
    <source>
        <dbReference type="ARBA" id="ARBA00009764"/>
    </source>
</evidence>
<proteinExistence type="inferred from homology"/>
<dbReference type="PANTHER" id="PTHR30288:SF0">
    <property type="entry name" value="FLAGELLAR HOOK-ASSOCIATED PROTEIN 2"/>
    <property type="match status" value="1"/>
</dbReference>
<dbReference type="OrthoDB" id="244268at2"/>
<dbReference type="PATRIC" id="fig|1263870.3.peg.1174"/>
<dbReference type="InterPro" id="IPR003481">
    <property type="entry name" value="FliD_N"/>
</dbReference>
<comment type="caution">
    <text evidence="8">The sequence shown here is derived from an EMBL/GenBank/DDBJ whole genome shotgun (WGS) entry which is preliminary data.</text>
</comment>
<dbReference type="Proteomes" id="UP000011885">
    <property type="component" value="Unassembled WGS sequence"/>
</dbReference>
<accession>M5UN82</accession>
<evidence type="ECO:0000256" key="4">
    <source>
        <dbReference type="ARBA" id="ARBA00023143"/>
    </source>
</evidence>
<comment type="function">
    <text evidence="5">Required for morphogenesis and for the elongation of the flagellar filament by facilitating polymerization of the flagellin monomers at the tip of growing filament. Forms a capping structure, which prevents flagellin subunits (transported through the central channel of the flagellum) from leaking out without polymerization at the distal end.</text>
</comment>
<dbReference type="InterPro" id="IPR040026">
    <property type="entry name" value="FliD"/>
</dbReference>
<feature type="domain" description="Flagellar hook-associated protein 2 C-terminal" evidence="7">
    <location>
        <begin position="558"/>
        <end position="773"/>
    </location>
</feature>
<dbReference type="GO" id="GO:0005576">
    <property type="term" value="C:extracellular region"/>
    <property type="evidence" value="ECO:0007669"/>
    <property type="project" value="UniProtKB-SubCell"/>
</dbReference>
<comment type="subcellular location">
    <subcellularLocation>
        <location evidence="5">Secreted</location>
    </subcellularLocation>
    <subcellularLocation>
        <location evidence="5">Bacterial flagellum</location>
    </subcellularLocation>
</comment>
<dbReference type="Pfam" id="PF07195">
    <property type="entry name" value="FliD_C"/>
    <property type="match status" value="1"/>
</dbReference>
<keyword evidence="5" id="KW-0964">Secreted</keyword>
<comment type="subunit">
    <text evidence="2 5">Homopentamer.</text>
</comment>
<keyword evidence="4 5" id="KW-0975">Bacterial flagellum</keyword>
<evidence type="ECO:0000259" key="7">
    <source>
        <dbReference type="Pfam" id="PF07195"/>
    </source>
</evidence>
<dbReference type="GO" id="GO:0007155">
    <property type="term" value="P:cell adhesion"/>
    <property type="evidence" value="ECO:0007669"/>
    <property type="project" value="InterPro"/>
</dbReference>
<feature type="domain" description="Flagellar hook-associated protein 2 N-terminal" evidence="6">
    <location>
        <begin position="12"/>
        <end position="108"/>
    </location>
</feature>
<evidence type="ECO:0000313" key="8">
    <source>
        <dbReference type="EMBL" id="EMI57473.1"/>
    </source>
</evidence>
<keyword evidence="9" id="KW-1185">Reference proteome</keyword>
<dbReference type="PANTHER" id="PTHR30288">
    <property type="entry name" value="FLAGELLAR CAP/ASSEMBLY PROTEIN FLID"/>
    <property type="match status" value="1"/>
</dbReference>
<evidence type="ECO:0000259" key="6">
    <source>
        <dbReference type="Pfam" id="PF02465"/>
    </source>
</evidence>
<dbReference type="GO" id="GO:0009424">
    <property type="term" value="C:bacterial-type flagellum hook"/>
    <property type="evidence" value="ECO:0007669"/>
    <property type="project" value="UniProtKB-UniRule"/>
</dbReference>
<reference evidence="8 9" key="1">
    <citation type="journal article" date="2013" name="Mar. Genomics">
        <title>Expression of sulfatases in Rhodopirellula baltica and the diversity of sulfatases in the genus Rhodopirellula.</title>
        <authorList>
            <person name="Wegner C.E."/>
            <person name="Richter-Heitmann T."/>
            <person name="Klindworth A."/>
            <person name="Klockow C."/>
            <person name="Richter M."/>
            <person name="Achstetter T."/>
            <person name="Glockner F.O."/>
            <person name="Harder J."/>
        </authorList>
    </citation>
    <scope>NUCLEOTIDE SEQUENCE [LARGE SCALE GENOMIC DNA]</scope>
    <source>
        <strain evidence="8 9">SM41</strain>
    </source>
</reference>
<protein>
    <recommendedName>
        <fullName evidence="5">Flagellar hook-associated protein 2</fullName>
        <shortName evidence="5">HAP2</shortName>
    </recommendedName>
    <alternativeName>
        <fullName evidence="5">Flagellar cap protein</fullName>
    </alternativeName>
</protein>
<dbReference type="RefSeq" id="WP_008675202.1">
    <property type="nucleotide sequence ID" value="NZ_ANOH01000090.1"/>
</dbReference>
<keyword evidence="8" id="KW-0966">Cell projection</keyword>
<gene>
    <name evidence="8" type="ORF">RSSM_01083</name>
</gene>
<keyword evidence="3 5" id="KW-0175">Coiled coil</keyword>
<organism evidence="8 9">
    <name type="scientific">Rhodopirellula sallentina SM41</name>
    <dbReference type="NCBI Taxonomy" id="1263870"/>
    <lineage>
        <taxon>Bacteria</taxon>
        <taxon>Pseudomonadati</taxon>
        <taxon>Planctomycetota</taxon>
        <taxon>Planctomycetia</taxon>
        <taxon>Pirellulales</taxon>
        <taxon>Pirellulaceae</taxon>
        <taxon>Rhodopirellula</taxon>
    </lineage>
</organism>
<keyword evidence="8" id="KW-0969">Cilium</keyword>
<evidence type="ECO:0000256" key="3">
    <source>
        <dbReference type="ARBA" id="ARBA00023054"/>
    </source>
</evidence>
<dbReference type="Pfam" id="PF02465">
    <property type="entry name" value="FliD_N"/>
    <property type="match status" value="1"/>
</dbReference>
<evidence type="ECO:0000256" key="2">
    <source>
        <dbReference type="ARBA" id="ARBA00011255"/>
    </source>
</evidence>
<name>M5UN82_9BACT</name>
<dbReference type="EMBL" id="ANOH01000090">
    <property type="protein sequence ID" value="EMI57473.1"/>
    <property type="molecule type" value="Genomic_DNA"/>
</dbReference>
<dbReference type="GO" id="GO:0009421">
    <property type="term" value="C:bacterial-type flagellum filament cap"/>
    <property type="evidence" value="ECO:0007669"/>
    <property type="project" value="InterPro"/>
</dbReference>
<evidence type="ECO:0000256" key="5">
    <source>
        <dbReference type="RuleBase" id="RU362066"/>
    </source>
</evidence>
<dbReference type="InterPro" id="IPR010809">
    <property type="entry name" value="FliD_C"/>
</dbReference>
<evidence type="ECO:0000313" key="9">
    <source>
        <dbReference type="Proteomes" id="UP000011885"/>
    </source>
</evidence>
<feature type="coiled-coil region" evidence="5">
    <location>
        <begin position="733"/>
        <end position="774"/>
    </location>
</feature>
<dbReference type="GO" id="GO:0071973">
    <property type="term" value="P:bacterial-type flagellum-dependent cell motility"/>
    <property type="evidence" value="ECO:0007669"/>
    <property type="project" value="TreeGrafter"/>
</dbReference>
<keyword evidence="8" id="KW-0282">Flagellum</keyword>